<keyword evidence="3 6" id="KW-0812">Transmembrane</keyword>
<comment type="caution">
    <text evidence="7">The sequence shown here is derived from an EMBL/GenBank/DDBJ whole genome shotgun (WGS) entry which is preliminary data.</text>
</comment>
<keyword evidence="2" id="KW-1003">Cell membrane</keyword>
<dbReference type="AlphaFoldDB" id="A0ABD5SMU5"/>
<feature type="transmembrane region" description="Helical" evidence="6">
    <location>
        <begin position="152"/>
        <end position="171"/>
    </location>
</feature>
<sequence>MRRVLRFLVGVGAGGTILAGYLYTVGAETVLNQAIAVTPWALGVIAILVVLEGLADAIGVWASIAPLGDGISPGKSVQFALAGDFFDTLSPAGPVSSEPIMARFFSVATDTGYSEALGVRSTAKYVKSGTQTVFSTVLGMFVLFGTPDATPILLTFGLSIAGLVVFGGVILRTRNYLSKGIAAVLTPAVSRISGLYREQPHDRAFVAAGVDRYWQRIVGFQETPRLLALIAV</sequence>
<dbReference type="RefSeq" id="WP_337959472.1">
    <property type="nucleotide sequence ID" value="NZ_JAQIVI010000240.1"/>
</dbReference>
<evidence type="ECO:0000256" key="2">
    <source>
        <dbReference type="ARBA" id="ARBA00022475"/>
    </source>
</evidence>
<evidence type="ECO:0000256" key="6">
    <source>
        <dbReference type="SAM" id="Phobius"/>
    </source>
</evidence>
<feature type="transmembrane region" description="Helical" evidence="6">
    <location>
        <begin position="7"/>
        <end position="24"/>
    </location>
</feature>
<dbReference type="InterPro" id="IPR022791">
    <property type="entry name" value="L-PG_synthase/AglD"/>
</dbReference>
<protein>
    <submittedName>
        <fullName evidence="7">Lysylphosphatidylglycerol synthase domain-containing protein</fullName>
    </submittedName>
</protein>
<proteinExistence type="predicted"/>
<evidence type="ECO:0000256" key="3">
    <source>
        <dbReference type="ARBA" id="ARBA00022692"/>
    </source>
</evidence>
<keyword evidence="5 6" id="KW-0472">Membrane</keyword>
<keyword evidence="4 6" id="KW-1133">Transmembrane helix</keyword>
<feature type="transmembrane region" description="Helical" evidence="6">
    <location>
        <begin position="30"/>
        <end position="51"/>
    </location>
</feature>
<accession>A0ABD5SMU5</accession>
<organism evidence="7 8">
    <name type="scientific">Natrinema soli</name>
    <dbReference type="NCBI Taxonomy" id="1930624"/>
    <lineage>
        <taxon>Archaea</taxon>
        <taxon>Methanobacteriati</taxon>
        <taxon>Methanobacteriota</taxon>
        <taxon>Stenosarchaea group</taxon>
        <taxon>Halobacteria</taxon>
        <taxon>Halobacteriales</taxon>
        <taxon>Natrialbaceae</taxon>
        <taxon>Natrinema</taxon>
    </lineage>
</organism>
<dbReference type="Pfam" id="PF03706">
    <property type="entry name" value="LPG_synthase_TM"/>
    <property type="match status" value="1"/>
</dbReference>
<evidence type="ECO:0000256" key="5">
    <source>
        <dbReference type="ARBA" id="ARBA00023136"/>
    </source>
</evidence>
<evidence type="ECO:0000313" key="8">
    <source>
        <dbReference type="Proteomes" id="UP001596383"/>
    </source>
</evidence>
<dbReference type="GO" id="GO:0005886">
    <property type="term" value="C:plasma membrane"/>
    <property type="evidence" value="ECO:0007669"/>
    <property type="project" value="UniProtKB-SubCell"/>
</dbReference>
<keyword evidence="8" id="KW-1185">Reference proteome</keyword>
<evidence type="ECO:0000256" key="4">
    <source>
        <dbReference type="ARBA" id="ARBA00022989"/>
    </source>
</evidence>
<reference evidence="7 8" key="1">
    <citation type="journal article" date="2019" name="Int. J. Syst. Evol. Microbiol.">
        <title>The Global Catalogue of Microorganisms (GCM) 10K type strain sequencing project: providing services to taxonomists for standard genome sequencing and annotation.</title>
        <authorList>
            <consortium name="The Broad Institute Genomics Platform"/>
            <consortium name="The Broad Institute Genome Sequencing Center for Infectious Disease"/>
            <person name="Wu L."/>
            <person name="Ma J."/>
        </authorList>
    </citation>
    <scope>NUCLEOTIDE SEQUENCE [LARGE SCALE GENOMIC DNA]</scope>
    <source>
        <strain evidence="7 8">LMG 29247</strain>
    </source>
</reference>
<dbReference type="EMBL" id="JBHSWV010000240">
    <property type="protein sequence ID" value="MFC6766378.1"/>
    <property type="molecule type" value="Genomic_DNA"/>
</dbReference>
<comment type="subcellular location">
    <subcellularLocation>
        <location evidence="1">Cell membrane</location>
        <topology evidence="1">Multi-pass membrane protein</topology>
    </subcellularLocation>
</comment>
<name>A0ABD5SMU5_9EURY</name>
<dbReference type="Proteomes" id="UP001596383">
    <property type="component" value="Unassembled WGS sequence"/>
</dbReference>
<evidence type="ECO:0000313" key="7">
    <source>
        <dbReference type="EMBL" id="MFC6766378.1"/>
    </source>
</evidence>
<evidence type="ECO:0000256" key="1">
    <source>
        <dbReference type="ARBA" id="ARBA00004651"/>
    </source>
</evidence>
<gene>
    <name evidence="7" type="ORF">ACFQE6_15695</name>
</gene>